<dbReference type="GO" id="GO:0000981">
    <property type="term" value="F:DNA-binding transcription factor activity, RNA polymerase II-specific"/>
    <property type="evidence" value="ECO:0007669"/>
    <property type="project" value="InterPro"/>
</dbReference>
<reference evidence="5 6" key="1">
    <citation type="journal article" date="2016" name="Genome Biol. Evol.">
        <title>Divergent and convergent evolution of fungal pathogenicity.</title>
        <authorList>
            <person name="Shang Y."/>
            <person name="Xiao G."/>
            <person name="Zheng P."/>
            <person name="Cen K."/>
            <person name="Zhan S."/>
            <person name="Wang C."/>
        </authorList>
    </citation>
    <scope>NUCLEOTIDE SEQUENCE [LARGE SCALE GENOMIC DNA]</scope>
    <source>
        <strain evidence="5 6">RCEF 3172</strain>
    </source>
</reference>
<dbReference type="GO" id="GO:0003677">
    <property type="term" value="F:DNA binding"/>
    <property type="evidence" value="ECO:0007669"/>
    <property type="project" value="InterPro"/>
</dbReference>
<dbReference type="EMBL" id="AZHA01000001">
    <property type="protein sequence ID" value="OAA52333.1"/>
    <property type="molecule type" value="Genomic_DNA"/>
</dbReference>
<dbReference type="InterPro" id="IPR050613">
    <property type="entry name" value="Sec_Metabolite_Reg"/>
</dbReference>
<feature type="compositionally biased region" description="Low complexity" evidence="3">
    <location>
        <begin position="654"/>
        <end position="664"/>
    </location>
</feature>
<sequence length="787" mass="88006">MADMIGLMVESRPPTRKRRRVVISCFECHRRKQKVQPKHARRFQDFFSSLHYVLLIFLPVVIQCDRELPCGNCIARNREASCAYEAAAPTSKSLKEVGAASVTSSDGSHTTARTSPSQQTTDRSHSTGDDPTLSSMAAALGYSQTRPSTLSLLRTIETADQQPDTGGRASPSHHQTAAAESELAPIREKYKGLVRQLPAKTYVDRLVGMYFKDLHHQYNFLDQNIFYEQLDEWNRLPFALLSTPERLPPRMRFFPALLFQIFATALLLLPPGTPDPVFDALKYAGGMTFENLATDYSDSGAAIVNLFGKSALDEVTVQAQFIRALFQKYTAHVIECWHGIAAAIRDAQELGMHRDALDPKPEDSSVESILKNQWRILHRRRMYMMLVTWDANMAVFLGRPGSIVWSHGLPSLPTDASMPTDYSKMPVEPRDDAVEPPTLTTRQLLLFKLVEPLRLVLDLESDGSHPKDFSKVDHVHQIMRTVHSDMPAAFRLANPDRRWDEHPACAPWIHQTRLHMEQLYYFGVMALHRPYIFHRRASREAALRAAVDMLGIQRKTFDRLPLVQWRGFHLFFGSFDAVVVVASIFILFPRENPALRDSAVRRFHWTIAKFEAIREHNAVARAAQGVLNAIQARFIKAVGSSVPGPSPDAEAPLDQTTPPDQTPDGNRAGLAVSSNTSTNGLSLGILMSDEESAAESWANDVNAWSLPEESLSSLAPIYPTSDLLFNDLVAKYGEADMAGCAIDMIGAQQQQQAPGDGFGMSCQFDGDFAVDNTFWQFMNQFNPEFTG</sequence>
<dbReference type="Gene3D" id="4.10.240.10">
    <property type="entry name" value="Zn(2)-C6 fungal-type DNA-binding domain"/>
    <property type="match status" value="1"/>
</dbReference>
<evidence type="ECO:0000313" key="5">
    <source>
        <dbReference type="EMBL" id="OAA52333.1"/>
    </source>
</evidence>
<comment type="subcellular location">
    <subcellularLocation>
        <location evidence="1">Nucleus</location>
    </subcellularLocation>
</comment>
<dbReference type="PANTHER" id="PTHR31001:SF87">
    <property type="entry name" value="COL-21"/>
    <property type="match status" value="1"/>
</dbReference>
<name>A0A167KXE0_9HYPO</name>
<dbReference type="SMART" id="SM00906">
    <property type="entry name" value="Fungal_trans"/>
    <property type="match status" value="1"/>
</dbReference>
<feature type="domain" description="Xylanolytic transcriptional activator regulatory" evidence="4">
    <location>
        <begin position="336"/>
        <end position="425"/>
    </location>
</feature>
<organism evidence="5 6">
    <name type="scientific">Beauveria brongniartii RCEF 3172</name>
    <dbReference type="NCBI Taxonomy" id="1081107"/>
    <lineage>
        <taxon>Eukaryota</taxon>
        <taxon>Fungi</taxon>
        <taxon>Dikarya</taxon>
        <taxon>Ascomycota</taxon>
        <taxon>Pezizomycotina</taxon>
        <taxon>Sordariomycetes</taxon>
        <taxon>Hypocreomycetidae</taxon>
        <taxon>Hypocreales</taxon>
        <taxon>Cordycipitaceae</taxon>
        <taxon>Beauveria</taxon>
        <taxon>Beauveria brongniartii</taxon>
    </lineage>
</organism>
<dbReference type="AlphaFoldDB" id="A0A167KXE0"/>
<feature type="region of interest" description="Disordered" evidence="3">
    <location>
        <begin position="641"/>
        <end position="675"/>
    </location>
</feature>
<keyword evidence="2" id="KW-0539">Nucleus</keyword>
<evidence type="ECO:0000313" key="6">
    <source>
        <dbReference type="Proteomes" id="UP000076863"/>
    </source>
</evidence>
<evidence type="ECO:0000256" key="1">
    <source>
        <dbReference type="ARBA" id="ARBA00004123"/>
    </source>
</evidence>
<dbReference type="OrthoDB" id="10263753at2759"/>
<protein>
    <submittedName>
        <fullName evidence="5">Fungal transcriptional regulatory protein</fullName>
    </submittedName>
</protein>
<dbReference type="GO" id="GO:0006351">
    <property type="term" value="P:DNA-templated transcription"/>
    <property type="evidence" value="ECO:0007669"/>
    <property type="project" value="InterPro"/>
</dbReference>
<gene>
    <name evidence="5" type="ORF">BBO_00174</name>
</gene>
<feature type="region of interest" description="Disordered" evidence="3">
    <location>
        <begin position="94"/>
        <end position="134"/>
    </location>
</feature>
<comment type="caution">
    <text evidence="5">The sequence shown here is derived from an EMBL/GenBank/DDBJ whole genome shotgun (WGS) entry which is preliminary data.</text>
</comment>
<dbReference type="GO" id="GO:0005634">
    <property type="term" value="C:nucleus"/>
    <property type="evidence" value="ECO:0007669"/>
    <property type="project" value="UniProtKB-SubCell"/>
</dbReference>
<keyword evidence="6" id="KW-1185">Reference proteome</keyword>
<proteinExistence type="predicted"/>
<dbReference type="CDD" id="cd12148">
    <property type="entry name" value="fungal_TF_MHR"/>
    <property type="match status" value="1"/>
</dbReference>
<dbReference type="InterPro" id="IPR007219">
    <property type="entry name" value="XnlR_reg_dom"/>
</dbReference>
<evidence type="ECO:0000259" key="4">
    <source>
        <dbReference type="SMART" id="SM00906"/>
    </source>
</evidence>
<feature type="compositionally biased region" description="Polar residues" evidence="3">
    <location>
        <begin position="101"/>
        <end position="121"/>
    </location>
</feature>
<accession>A0A167KXE0</accession>
<evidence type="ECO:0000256" key="3">
    <source>
        <dbReference type="SAM" id="MobiDB-lite"/>
    </source>
</evidence>
<dbReference type="PANTHER" id="PTHR31001">
    <property type="entry name" value="UNCHARACTERIZED TRANSCRIPTIONAL REGULATORY PROTEIN"/>
    <property type="match status" value="1"/>
</dbReference>
<dbReference type="GO" id="GO:0008270">
    <property type="term" value="F:zinc ion binding"/>
    <property type="evidence" value="ECO:0007669"/>
    <property type="project" value="InterPro"/>
</dbReference>
<evidence type="ECO:0000256" key="2">
    <source>
        <dbReference type="ARBA" id="ARBA00023242"/>
    </source>
</evidence>
<dbReference type="InterPro" id="IPR036864">
    <property type="entry name" value="Zn2-C6_fun-type_DNA-bd_sf"/>
</dbReference>
<dbReference type="Pfam" id="PF04082">
    <property type="entry name" value="Fungal_trans"/>
    <property type="match status" value="1"/>
</dbReference>
<dbReference type="Proteomes" id="UP000076863">
    <property type="component" value="Unassembled WGS sequence"/>
</dbReference>
<feature type="region of interest" description="Disordered" evidence="3">
    <location>
        <begin position="161"/>
        <end position="182"/>
    </location>
</feature>